<dbReference type="Pfam" id="PF00249">
    <property type="entry name" value="Myb_DNA-binding"/>
    <property type="match status" value="1"/>
</dbReference>
<feature type="domain" description="Myb-like" evidence="2">
    <location>
        <begin position="134"/>
        <end position="180"/>
    </location>
</feature>
<proteinExistence type="predicted"/>
<feature type="compositionally biased region" description="Polar residues" evidence="1">
    <location>
        <begin position="98"/>
        <end position="128"/>
    </location>
</feature>
<keyword evidence="4" id="KW-1185">Reference proteome</keyword>
<accession>A0A9W7XX39</accession>
<reference evidence="3" key="1">
    <citation type="submission" date="2022-07" db="EMBL/GenBank/DDBJ databases">
        <title>Phylogenomic reconstructions and comparative analyses of Kickxellomycotina fungi.</title>
        <authorList>
            <person name="Reynolds N.K."/>
            <person name="Stajich J.E."/>
            <person name="Barry K."/>
            <person name="Grigoriev I.V."/>
            <person name="Crous P."/>
            <person name="Smith M.E."/>
        </authorList>
    </citation>
    <scope>NUCLEOTIDE SEQUENCE</scope>
    <source>
        <strain evidence="3">BCRC 34381</strain>
    </source>
</reference>
<comment type="caution">
    <text evidence="3">The sequence shown here is derived from an EMBL/GenBank/DDBJ whole genome shotgun (WGS) entry which is preliminary data.</text>
</comment>
<dbReference type="InterPro" id="IPR009057">
    <property type="entry name" value="Homeodomain-like_sf"/>
</dbReference>
<dbReference type="OrthoDB" id="2143914at2759"/>
<dbReference type="AlphaFoldDB" id="A0A9W7XX39"/>
<evidence type="ECO:0000313" key="4">
    <source>
        <dbReference type="Proteomes" id="UP001143981"/>
    </source>
</evidence>
<dbReference type="InterPro" id="IPR001005">
    <property type="entry name" value="SANT/Myb"/>
</dbReference>
<protein>
    <recommendedName>
        <fullName evidence="2">Myb-like domain-containing protein</fullName>
    </recommendedName>
</protein>
<feature type="region of interest" description="Disordered" evidence="1">
    <location>
        <begin position="1"/>
        <end position="23"/>
    </location>
</feature>
<dbReference type="Gene3D" id="1.10.10.60">
    <property type="entry name" value="Homeodomain-like"/>
    <property type="match status" value="1"/>
</dbReference>
<name>A0A9W7XX39_9FUNG</name>
<feature type="compositionally biased region" description="Polar residues" evidence="1">
    <location>
        <begin position="14"/>
        <end position="23"/>
    </location>
</feature>
<organism evidence="3 4">
    <name type="scientific">Coemansia biformis</name>
    <dbReference type="NCBI Taxonomy" id="1286918"/>
    <lineage>
        <taxon>Eukaryota</taxon>
        <taxon>Fungi</taxon>
        <taxon>Fungi incertae sedis</taxon>
        <taxon>Zoopagomycota</taxon>
        <taxon>Kickxellomycotina</taxon>
        <taxon>Kickxellomycetes</taxon>
        <taxon>Kickxellales</taxon>
        <taxon>Kickxellaceae</taxon>
        <taxon>Coemansia</taxon>
    </lineage>
</organism>
<evidence type="ECO:0000313" key="3">
    <source>
        <dbReference type="EMBL" id="KAJ1720577.1"/>
    </source>
</evidence>
<dbReference type="Proteomes" id="UP001143981">
    <property type="component" value="Unassembled WGS sequence"/>
</dbReference>
<evidence type="ECO:0000256" key="1">
    <source>
        <dbReference type="SAM" id="MobiDB-lite"/>
    </source>
</evidence>
<dbReference type="CDD" id="cd00167">
    <property type="entry name" value="SANT"/>
    <property type="match status" value="1"/>
</dbReference>
<dbReference type="SMART" id="SM00717">
    <property type="entry name" value="SANT"/>
    <property type="match status" value="1"/>
</dbReference>
<dbReference type="PROSITE" id="PS50090">
    <property type="entry name" value="MYB_LIKE"/>
    <property type="match status" value="1"/>
</dbReference>
<gene>
    <name evidence="3" type="ORF">LPJ61_006140</name>
</gene>
<dbReference type="SUPFAM" id="SSF46689">
    <property type="entry name" value="Homeodomain-like"/>
    <property type="match status" value="1"/>
</dbReference>
<feature type="region of interest" description="Disordered" evidence="1">
    <location>
        <begin position="98"/>
        <end position="129"/>
    </location>
</feature>
<evidence type="ECO:0000259" key="2">
    <source>
        <dbReference type="PROSITE" id="PS50090"/>
    </source>
</evidence>
<dbReference type="EMBL" id="JANBOI010002645">
    <property type="protein sequence ID" value="KAJ1720577.1"/>
    <property type="molecule type" value="Genomic_DNA"/>
</dbReference>
<sequence length="202" mass="22979">MARQHLVAQRSRHNNTTLAPRPIAQQQPRFSLLYASVAAEPSPEESMSISSLLEQNYRQASLPELVGILKAEHPLCLESDLMKVLHGFMDARREAQSLQRLQQTRPFSTSAVTSPSSDRAPSTPSGDSATFLDSKWTLEETERLKAYLSKTRGRKNWPVCAQMVRTKSSSQCKAKFNNLRIQRSYRDIFFDGHGFVERLPEW</sequence>